<feature type="compositionally biased region" description="Polar residues" evidence="1">
    <location>
        <begin position="512"/>
        <end position="523"/>
    </location>
</feature>
<organism evidence="2 3">
    <name type="scientific">Exophiala bonariae</name>
    <dbReference type="NCBI Taxonomy" id="1690606"/>
    <lineage>
        <taxon>Eukaryota</taxon>
        <taxon>Fungi</taxon>
        <taxon>Dikarya</taxon>
        <taxon>Ascomycota</taxon>
        <taxon>Pezizomycotina</taxon>
        <taxon>Eurotiomycetes</taxon>
        <taxon>Chaetothyriomycetidae</taxon>
        <taxon>Chaetothyriales</taxon>
        <taxon>Herpotrichiellaceae</taxon>
        <taxon>Exophiala</taxon>
    </lineage>
</organism>
<feature type="compositionally biased region" description="Basic and acidic residues" evidence="1">
    <location>
        <begin position="416"/>
        <end position="437"/>
    </location>
</feature>
<dbReference type="RefSeq" id="XP_064702115.1">
    <property type="nucleotide sequence ID" value="XM_064851874.1"/>
</dbReference>
<feature type="compositionally biased region" description="Basic and acidic residues" evidence="1">
    <location>
        <begin position="170"/>
        <end position="184"/>
    </location>
</feature>
<feature type="region of interest" description="Disordered" evidence="1">
    <location>
        <begin position="273"/>
        <end position="293"/>
    </location>
</feature>
<protein>
    <recommendedName>
        <fullName evidence="4">DUF4045 domain-containing protein</fullName>
    </recommendedName>
</protein>
<dbReference type="EMBL" id="JAVRRD010000030">
    <property type="protein sequence ID" value="KAK5046524.1"/>
    <property type="molecule type" value="Genomic_DNA"/>
</dbReference>
<feature type="region of interest" description="Disordered" evidence="1">
    <location>
        <begin position="1"/>
        <end position="199"/>
    </location>
</feature>
<sequence length="635" mass="70172">MNRHEFANLIAQTQPTMKATGTNNRSASAKATSSLCNQLQSLSPRQKFQSHIRTLSQESTAYSKDASVAPYSPSPSSSPSPSPSPTSNTYRYSETALRGGRYTQHEPQFITEEREAWARPSPTETRRGRNPTSEDTFVLQPPRDQSPVQQPRKHLRELRAFAPSSQSADINERPKTSRGSKVDFGKTAAEEDQDLQLRNSKFAEGSMTARSAGLSSTWLESGSISTMSGDDSDDQSTPRASPQRSTVDFDNLKPTAITPGTFKQRLARIGSAFKAAHHSNKPEVDTQDAKKRKGLRKSMSLWNLNNISGKTKTVGAQSILDLNSVAADPQKTTADHDLEVLNDRKRRAEVAYAQQFGTKKRKSNVGIPEPIAEPQQEQPPQLRDDRTVTRRSMRSSVSTRRLSHSSSTMGIADISDSQRDIDSHKRPSRRELEKENQQLRAMLRQQEDANHKTPKPAVARNRSSSTTKIAAFTEPSPTKQETKSASKKKTTKSKTKDIPPVPSVPDRVALQPLSNARNQSRSTSISNNANINNNAFVDLKLTASANTNNTNTGTSNNNPTKRTSTNSSSGNGNGPLTRPVSMILEEDEESIENRTPSGKSSLKIDDIAKLKQLTPSPVRLYPAKREQWEWPDDIF</sequence>
<feature type="compositionally biased region" description="Low complexity" evidence="1">
    <location>
        <begin position="367"/>
        <end position="381"/>
    </location>
</feature>
<name>A0AAV9MXV8_9EURO</name>
<feature type="compositionally biased region" description="Basic and acidic residues" evidence="1">
    <location>
        <begin position="280"/>
        <end position="289"/>
    </location>
</feature>
<proteinExistence type="predicted"/>
<evidence type="ECO:0000313" key="3">
    <source>
        <dbReference type="Proteomes" id="UP001358417"/>
    </source>
</evidence>
<feature type="region of interest" description="Disordered" evidence="1">
    <location>
        <begin position="355"/>
        <end position="529"/>
    </location>
</feature>
<feature type="compositionally biased region" description="Pro residues" evidence="1">
    <location>
        <begin position="72"/>
        <end position="84"/>
    </location>
</feature>
<feature type="compositionally biased region" description="Polar residues" evidence="1">
    <location>
        <begin position="10"/>
        <end position="62"/>
    </location>
</feature>
<evidence type="ECO:0000313" key="2">
    <source>
        <dbReference type="EMBL" id="KAK5046524.1"/>
    </source>
</evidence>
<feature type="compositionally biased region" description="Low complexity" evidence="1">
    <location>
        <begin position="547"/>
        <end position="558"/>
    </location>
</feature>
<keyword evidence="3" id="KW-1185">Reference proteome</keyword>
<comment type="caution">
    <text evidence="2">The sequence shown here is derived from an EMBL/GenBank/DDBJ whole genome shotgun (WGS) entry which is preliminary data.</text>
</comment>
<accession>A0AAV9MXV8</accession>
<evidence type="ECO:0000256" key="1">
    <source>
        <dbReference type="SAM" id="MobiDB-lite"/>
    </source>
</evidence>
<feature type="compositionally biased region" description="Polar residues" evidence="1">
    <location>
        <begin position="221"/>
        <end position="248"/>
    </location>
</feature>
<evidence type="ECO:0008006" key="4">
    <source>
        <dbReference type="Google" id="ProtNLM"/>
    </source>
</evidence>
<feature type="region of interest" description="Disordered" evidence="1">
    <location>
        <begin position="221"/>
        <end position="261"/>
    </location>
</feature>
<feature type="region of interest" description="Disordered" evidence="1">
    <location>
        <begin position="547"/>
        <end position="578"/>
    </location>
</feature>
<dbReference type="GeneID" id="89976491"/>
<gene>
    <name evidence="2" type="ORF">LTR84_008327</name>
</gene>
<dbReference type="AlphaFoldDB" id="A0AAV9MXV8"/>
<dbReference type="Proteomes" id="UP001358417">
    <property type="component" value="Unassembled WGS sequence"/>
</dbReference>
<reference evidence="2 3" key="1">
    <citation type="submission" date="2023-08" db="EMBL/GenBank/DDBJ databases">
        <title>Black Yeasts Isolated from many extreme environments.</title>
        <authorList>
            <person name="Coleine C."/>
            <person name="Stajich J.E."/>
            <person name="Selbmann L."/>
        </authorList>
    </citation>
    <scope>NUCLEOTIDE SEQUENCE [LARGE SCALE GENOMIC DNA]</scope>
    <source>
        <strain evidence="2 3">CCFEE 5792</strain>
    </source>
</reference>
<feature type="compositionally biased region" description="Low complexity" evidence="1">
    <location>
        <begin position="394"/>
        <end position="407"/>
    </location>
</feature>